<dbReference type="Pfam" id="PF03601">
    <property type="entry name" value="Cons_hypoth698"/>
    <property type="match status" value="1"/>
</dbReference>
<evidence type="ECO:0000256" key="4">
    <source>
        <dbReference type="ARBA" id="ARBA00022989"/>
    </source>
</evidence>
<keyword evidence="5 6" id="KW-0472">Membrane</keyword>
<dbReference type="EMBL" id="AJWZ01000950">
    <property type="protein sequence ID" value="EKC75293.1"/>
    <property type="molecule type" value="Genomic_DNA"/>
</dbReference>
<proteinExistence type="predicted"/>
<evidence type="ECO:0000256" key="2">
    <source>
        <dbReference type="ARBA" id="ARBA00022475"/>
    </source>
</evidence>
<feature type="non-terminal residue" evidence="7">
    <location>
        <position position="283"/>
    </location>
</feature>
<feature type="transmembrane region" description="Helical" evidence="6">
    <location>
        <begin position="87"/>
        <end position="105"/>
    </location>
</feature>
<dbReference type="PANTHER" id="PTHR30106">
    <property type="entry name" value="INNER MEMBRANE PROTEIN YEIH-RELATED"/>
    <property type="match status" value="1"/>
</dbReference>
<dbReference type="PANTHER" id="PTHR30106:SF1">
    <property type="entry name" value="UPF0324 MEMBRANE PROTEIN FN0533"/>
    <property type="match status" value="1"/>
</dbReference>
<reference evidence="7" key="1">
    <citation type="journal article" date="2013" name="Environ. Microbiol.">
        <title>Microbiota from the distal guts of lean and obese adolescents exhibit partial functional redundancy besides clear differences in community structure.</title>
        <authorList>
            <person name="Ferrer M."/>
            <person name="Ruiz A."/>
            <person name="Lanza F."/>
            <person name="Haange S.B."/>
            <person name="Oberbach A."/>
            <person name="Till H."/>
            <person name="Bargiela R."/>
            <person name="Campoy C."/>
            <person name="Segura M.T."/>
            <person name="Richter M."/>
            <person name="von Bergen M."/>
            <person name="Seifert J."/>
            <person name="Suarez A."/>
        </authorList>
    </citation>
    <scope>NUCLEOTIDE SEQUENCE</scope>
</reference>
<evidence type="ECO:0000256" key="3">
    <source>
        <dbReference type="ARBA" id="ARBA00022692"/>
    </source>
</evidence>
<dbReference type="GO" id="GO:0005886">
    <property type="term" value="C:plasma membrane"/>
    <property type="evidence" value="ECO:0007669"/>
    <property type="project" value="UniProtKB-SubCell"/>
</dbReference>
<dbReference type="AlphaFoldDB" id="K1TZE0"/>
<keyword evidence="2" id="KW-1003">Cell membrane</keyword>
<protein>
    <submittedName>
        <fullName evidence="7">Protein belonging to Uncharacterized protein family UPF0324</fullName>
    </submittedName>
</protein>
<accession>K1TZE0</accession>
<name>K1TZE0_9ZZZZ</name>
<gene>
    <name evidence="7" type="ORF">OBE_01432</name>
</gene>
<comment type="subcellular location">
    <subcellularLocation>
        <location evidence="1">Cell membrane</location>
        <topology evidence="1">Multi-pass membrane protein</topology>
    </subcellularLocation>
</comment>
<sequence length="283" mass="30237">MKPLQLTKSMQSAKLNWRQILFAGLLIGSLFCSPVVTLFAGILFALTLGNPFPVWSKKASKKLLQYCVVGLGFGMNFHESLAAGREGMTFTVVSVVTVMIVGVVLGRLLRIDRKNSYLISSGTAICGGSAIAAVAPVIDADENQTSLSLATIFILNAVALFVFPVIGHWLGMGQTQFGTWAAIAIHDTSSVVGAGAAYGEEALKVATTVKLTRALWIIPLSLVSALIFRQKGKKIQIPWFIFWFVVAMLVNTYCNLPTQLTHGISVAARCGLSATLFLIGGGL</sequence>
<feature type="transmembrane region" description="Helical" evidence="6">
    <location>
        <begin position="150"/>
        <end position="170"/>
    </location>
</feature>
<keyword evidence="4 6" id="KW-1133">Transmembrane helix</keyword>
<dbReference type="InterPro" id="IPR018383">
    <property type="entry name" value="UPF0324_pro"/>
</dbReference>
<keyword evidence="3 6" id="KW-0812">Transmembrane</keyword>
<organism evidence="7">
    <name type="scientific">human gut metagenome</name>
    <dbReference type="NCBI Taxonomy" id="408170"/>
    <lineage>
        <taxon>unclassified sequences</taxon>
        <taxon>metagenomes</taxon>
        <taxon>organismal metagenomes</taxon>
    </lineage>
</organism>
<comment type="caution">
    <text evidence="7">The sequence shown here is derived from an EMBL/GenBank/DDBJ whole genome shotgun (WGS) entry which is preliminary data.</text>
</comment>
<evidence type="ECO:0000256" key="6">
    <source>
        <dbReference type="SAM" id="Phobius"/>
    </source>
</evidence>
<feature type="transmembrane region" description="Helical" evidence="6">
    <location>
        <begin position="20"/>
        <end position="46"/>
    </location>
</feature>
<evidence type="ECO:0000256" key="1">
    <source>
        <dbReference type="ARBA" id="ARBA00004651"/>
    </source>
</evidence>
<feature type="transmembrane region" description="Helical" evidence="6">
    <location>
        <begin position="235"/>
        <end position="253"/>
    </location>
</feature>
<feature type="transmembrane region" description="Helical" evidence="6">
    <location>
        <begin position="117"/>
        <end position="138"/>
    </location>
</feature>
<evidence type="ECO:0000313" key="7">
    <source>
        <dbReference type="EMBL" id="EKC75293.1"/>
    </source>
</evidence>
<evidence type="ECO:0000256" key="5">
    <source>
        <dbReference type="ARBA" id="ARBA00023136"/>
    </source>
</evidence>